<dbReference type="Proteomes" id="UP000189703">
    <property type="component" value="Unplaced"/>
</dbReference>
<dbReference type="KEGG" id="nnu:104601660"/>
<keyword evidence="2" id="KW-1133">Transmembrane helix</keyword>
<keyword evidence="2" id="KW-0812">Transmembrane</keyword>
<name>A0A1U8ALZ6_NELNU</name>
<protein>
    <submittedName>
        <fullName evidence="4">Uncharacterized protein LOC104601660</fullName>
    </submittedName>
</protein>
<feature type="transmembrane region" description="Helical" evidence="2">
    <location>
        <begin position="809"/>
        <end position="835"/>
    </location>
</feature>
<feature type="region of interest" description="Disordered" evidence="1">
    <location>
        <begin position="86"/>
        <end position="107"/>
    </location>
</feature>
<dbReference type="OrthoDB" id="1924787at2759"/>
<feature type="compositionally biased region" description="Low complexity" evidence="1">
    <location>
        <begin position="88"/>
        <end position="101"/>
    </location>
</feature>
<dbReference type="InParanoid" id="A0A1U8ALZ6"/>
<evidence type="ECO:0000313" key="3">
    <source>
        <dbReference type="Proteomes" id="UP000189703"/>
    </source>
</evidence>
<dbReference type="Pfam" id="PF03140">
    <property type="entry name" value="DUF247"/>
    <property type="match status" value="1"/>
</dbReference>
<dbReference type="AlphaFoldDB" id="A0A1U8ALZ6"/>
<reference evidence="4" key="1">
    <citation type="submission" date="2025-08" db="UniProtKB">
        <authorList>
            <consortium name="RefSeq"/>
        </authorList>
    </citation>
    <scope>IDENTIFICATION</scope>
</reference>
<sequence length="838" mass="97440">MNSKIYKNGSGSVSTLERTGEPEVFISLEEGKKPIDLLSNDTSKSDTGSALEKFGNLNTSVGSPLPNLLLPSPSFHNLDLVRNMDADSNTSNNSSTITSNNIKKRRGEMPPISISQMNQLLFHSRVSSKSMLKEQQLSVRDRELLSAKSQIERAPIIRNDPQLHASVFCNLTMFKRLDDYDLFLEPATRKTIHVVERPYMSERWSYGLMERMLNVYVYMDGEKPIFHQPKLKGIYASEGWFMKLMEASRQFVGKDPRKAHLFYLPFSSKGVRTMLHKHDNFHTGRNLAEYLNKYVDMIAAKYILSVLMNLNWAPLDASEPEYKSEDRNRWRRHFIRVASIFHQGSESNDDNRNYETPLALIEEYRRNSEDKHHASESNGDASEKTPLLLMEKHRENFKDEDGNHPELFASIKQKLCLTSVDSSIYAASAIIIYRIPKVLHEINKKVYVPQTVAIGPFHYSRSSLQGIEEFKQLYLKALFHRTANWEIAMHECIVLLKKEEETARKCYSEPIKLLTNEFVTMMLVDGCFVLELFYRYYEKMQQQKQQQHPSTTTNDDDQDPMFKQNWMLPKILYDMLLLENQLPFFILELLFQKTIACISEVSLEKLVHNFFENILPTGTWIQDIDSFEGKHILHLLRQFMCRPSGLKNIETTREPKLTYSVTELREAGVKFKKKENANSFLDITFTNGILEIPNLVVQGYTECLFRNLIAFEQCYHFCTSRITSYAFFMDSLINIPEDVQYLNKKGIITNVMSSHEEVSVLFNNIRKGAFIHNFYYADLCRQVNEHFENRWNVWRAIFRRKHFQNPFTVVSLIAAALLLLLTFTGTLFAMLSYFIHKS</sequence>
<keyword evidence="3" id="KW-1185">Reference proteome</keyword>
<evidence type="ECO:0000313" key="4">
    <source>
        <dbReference type="RefSeq" id="XP_010263401.2"/>
    </source>
</evidence>
<evidence type="ECO:0000256" key="2">
    <source>
        <dbReference type="SAM" id="Phobius"/>
    </source>
</evidence>
<dbReference type="InterPro" id="IPR004158">
    <property type="entry name" value="DUF247_pln"/>
</dbReference>
<dbReference type="PANTHER" id="PTHR31170">
    <property type="entry name" value="BNAC04G53230D PROTEIN"/>
    <property type="match status" value="1"/>
</dbReference>
<dbReference type="PANTHER" id="PTHR31170:SF25">
    <property type="entry name" value="BNAA09G04570D PROTEIN"/>
    <property type="match status" value="1"/>
</dbReference>
<dbReference type="RefSeq" id="XP_010263401.2">
    <property type="nucleotide sequence ID" value="XM_010265099.2"/>
</dbReference>
<gene>
    <name evidence="4" type="primary">LOC104601660</name>
</gene>
<accession>A0A1U8ALZ6</accession>
<proteinExistence type="predicted"/>
<dbReference type="GeneID" id="104601660"/>
<keyword evidence="2" id="KW-0472">Membrane</keyword>
<organism evidence="3 4">
    <name type="scientific">Nelumbo nucifera</name>
    <name type="common">Sacred lotus</name>
    <dbReference type="NCBI Taxonomy" id="4432"/>
    <lineage>
        <taxon>Eukaryota</taxon>
        <taxon>Viridiplantae</taxon>
        <taxon>Streptophyta</taxon>
        <taxon>Embryophyta</taxon>
        <taxon>Tracheophyta</taxon>
        <taxon>Spermatophyta</taxon>
        <taxon>Magnoliopsida</taxon>
        <taxon>Proteales</taxon>
        <taxon>Nelumbonaceae</taxon>
        <taxon>Nelumbo</taxon>
    </lineage>
</organism>
<evidence type="ECO:0000256" key="1">
    <source>
        <dbReference type="SAM" id="MobiDB-lite"/>
    </source>
</evidence>